<organism evidence="3 4">
    <name type="scientific">Sphenostylis stenocarpa</name>
    <dbReference type="NCBI Taxonomy" id="92480"/>
    <lineage>
        <taxon>Eukaryota</taxon>
        <taxon>Viridiplantae</taxon>
        <taxon>Streptophyta</taxon>
        <taxon>Embryophyta</taxon>
        <taxon>Tracheophyta</taxon>
        <taxon>Spermatophyta</taxon>
        <taxon>Magnoliopsida</taxon>
        <taxon>eudicotyledons</taxon>
        <taxon>Gunneridae</taxon>
        <taxon>Pentapetalae</taxon>
        <taxon>rosids</taxon>
        <taxon>fabids</taxon>
        <taxon>Fabales</taxon>
        <taxon>Fabaceae</taxon>
        <taxon>Papilionoideae</taxon>
        <taxon>50 kb inversion clade</taxon>
        <taxon>NPAAA clade</taxon>
        <taxon>indigoferoid/millettioid clade</taxon>
        <taxon>Phaseoleae</taxon>
        <taxon>Sphenostylis</taxon>
    </lineage>
</organism>
<sequence length="517" mass="59995">MAIRQRPPINNVQGKRKGKVRKQESGVMLTSGGDRHIKRQGRPVVAEWNLSMNMIMLVMIDKYAIAIANAFALHSGGGFQITNQLAIKNEPYFSISTRNSKPVFTIVGVHAAGYLLLREVGIGTSLESRSFLVLDWCHSNLFDVTAPLAPFTFIILSPSSCCLTPLYMLIDNQVAWLVIKVEAATIMATNHMAKHNNLKNAIMAFFVPLPSILFYLSFQSAISGYPQSPSSWSTLWTWCYHHPLLLANVLFFFNVNLLFWLIALIQSSHWMIDPYWTVIPLMLVHYYSTHPLAQYNWLRSRMVILLTWVWSIRLIHNYFRREKWQWGAREDWRFTDLSHQYGKHWWWTSFFAIYVPQQVFLIGLSFPFYVIHSLSEPLGMWDFVGTVMCISGVVIAYIADTQLYNFVSRNKELKEAGKEVVPILEEGLWYYCRHPNYFGEQMWWWGVAVFAWKLGEGWTFMGALANTICLAYVTKLVEERMLKEHSREEAYRLYQKTTSMWVPWFKSSPLGLKSKNA</sequence>
<proteinExistence type="predicted"/>
<feature type="transmembrane region" description="Helical" evidence="2">
    <location>
        <begin position="345"/>
        <end position="371"/>
    </location>
</feature>
<feature type="transmembrane region" description="Helical" evidence="2">
    <location>
        <begin position="201"/>
        <end position="225"/>
    </location>
</feature>
<dbReference type="PANTHER" id="PTHR32251:SF23">
    <property type="entry name" value="3-OXO-5-ALPHA-STEROID 4-DEHYDROGENASE (DUF1295)"/>
    <property type="match status" value="1"/>
</dbReference>
<evidence type="ECO:0000256" key="1">
    <source>
        <dbReference type="SAM" id="MobiDB-lite"/>
    </source>
</evidence>
<dbReference type="Pfam" id="PF06966">
    <property type="entry name" value="DUF1295"/>
    <property type="match status" value="1"/>
</dbReference>
<name>A0AA86T7M9_9FABA</name>
<evidence type="ECO:0000313" key="4">
    <source>
        <dbReference type="Proteomes" id="UP001189624"/>
    </source>
</evidence>
<keyword evidence="2" id="KW-0812">Transmembrane</keyword>
<evidence type="ECO:0008006" key="5">
    <source>
        <dbReference type="Google" id="ProtNLM"/>
    </source>
</evidence>
<dbReference type="GO" id="GO:0016020">
    <property type="term" value="C:membrane"/>
    <property type="evidence" value="ECO:0007669"/>
    <property type="project" value="TreeGrafter"/>
</dbReference>
<feature type="transmembrane region" description="Helical" evidence="2">
    <location>
        <begin position="245"/>
        <end position="265"/>
    </location>
</feature>
<dbReference type="Proteomes" id="UP001189624">
    <property type="component" value="Chromosome 9"/>
</dbReference>
<accession>A0AA86T7M9</accession>
<keyword evidence="2" id="KW-1133">Transmembrane helix</keyword>
<evidence type="ECO:0000256" key="2">
    <source>
        <dbReference type="SAM" id="Phobius"/>
    </source>
</evidence>
<dbReference type="EMBL" id="OY731406">
    <property type="protein sequence ID" value="CAJ1976053.1"/>
    <property type="molecule type" value="Genomic_DNA"/>
</dbReference>
<keyword evidence="2" id="KW-0472">Membrane</keyword>
<feature type="region of interest" description="Disordered" evidence="1">
    <location>
        <begin position="1"/>
        <end position="26"/>
    </location>
</feature>
<dbReference type="Gene3D" id="1.20.120.1630">
    <property type="match status" value="1"/>
</dbReference>
<dbReference type="AlphaFoldDB" id="A0AA86T7M9"/>
<reference evidence="3" key="1">
    <citation type="submission" date="2023-10" db="EMBL/GenBank/DDBJ databases">
        <authorList>
            <person name="Domelevo Entfellner J.-B."/>
        </authorList>
    </citation>
    <scope>NUCLEOTIDE SEQUENCE</scope>
</reference>
<protein>
    <recommendedName>
        <fullName evidence="5">Steroid 5-alpha reductase C-terminal domain-containing protein</fullName>
    </recommendedName>
</protein>
<dbReference type="PROSITE" id="PS50244">
    <property type="entry name" value="S5A_REDUCTASE"/>
    <property type="match status" value="1"/>
</dbReference>
<gene>
    <name evidence="3" type="ORF">AYBTSS11_LOCUS28183</name>
</gene>
<keyword evidence="4" id="KW-1185">Reference proteome</keyword>
<evidence type="ECO:0000313" key="3">
    <source>
        <dbReference type="EMBL" id="CAJ1976053.1"/>
    </source>
</evidence>
<feature type="transmembrane region" description="Helical" evidence="2">
    <location>
        <begin position="378"/>
        <end position="399"/>
    </location>
</feature>
<dbReference type="InterPro" id="IPR010721">
    <property type="entry name" value="UstE-like"/>
</dbReference>
<dbReference type="Gramene" id="rna-AYBTSS11_LOCUS28183">
    <property type="protein sequence ID" value="CAJ1976053.1"/>
    <property type="gene ID" value="gene-AYBTSS11_LOCUS28183"/>
</dbReference>
<dbReference type="PANTHER" id="PTHR32251">
    <property type="entry name" value="3-OXO-5-ALPHA-STEROID 4-DEHYDROGENASE"/>
    <property type="match status" value="1"/>
</dbReference>